<sequence length="165" mass="19093">MDDYSTAIPNPTFVPPNQGSVVKPVLLSHGTMECYNLTESRRFYEEFLGLECVRQGKPALFVRCGMKFHIVALQAGAELRPAVVQQHWGLEVCSREEVDRVHKAAQELQEVYKIGKIFDPAFMHGVYSFYFEDLDHNWWEIAYYDGYQHDDAFEFGDRFPMEAGQ</sequence>
<dbReference type="CDD" id="cd06587">
    <property type="entry name" value="VOC"/>
    <property type="match status" value="1"/>
</dbReference>
<keyword evidence="3" id="KW-1185">Reference proteome</keyword>
<gene>
    <name evidence="2" type="ORF">DM39_1997</name>
</gene>
<evidence type="ECO:0000259" key="1">
    <source>
        <dbReference type="PROSITE" id="PS51819"/>
    </source>
</evidence>
<evidence type="ECO:0000313" key="2">
    <source>
        <dbReference type="EMBL" id="AIO32304.1"/>
    </source>
</evidence>
<organism evidence="2 3">
    <name type="scientific">Burkholderia cenocepacia</name>
    <dbReference type="NCBI Taxonomy" id="95486"/>
    <lineage>
        <taxon>Bacteria</taxon>
        <taxon>Pseudomonadati</taxon>
        <taxon>Pseudomonadota</taxon>
        <taxon>Betaproteobacteria</taxon>
        <taxon>Burkholderiales</taxon>
        <taxon>Burkholderiaceae</taxon>
        <taxon>Burkholderia</taxon>
        <taxon>Burkholderia cepacia complex</taxon>
    </lineage>
</organism>
<dbReference type="KEGG" id="bcen:DM39_1997"/>
<dbReference type="InterPro" id="IPR004360">
    <property type="entry name" value="Glyas_Fos-R_dOase_dom"/>
</dbReference>
<accession>A0AAN0RR63</accession>
<reference evidence="2 3" key="1">
    <citation type="submission" date="2014-05" db="EMBL/GenBank/DDBJ databases">
        <authorList>
            <person name="Bishop-Lilly K.A."/>
            <person name="Broomall S.M."/>
            <person name="Chain P.S."/>
            <person name="Chertkov O."/>
            <person name="Coyne S.R."/>
            <person name="Daligault H.E."/>
            <person name="Davenport K.W."/>
            <person name="Erkkila T."/>
            <person name="Frey K.G."/>
            <person name="Gibbons H.S."/>
            <person name="Gu W."/>
            <person name="Jaissle J."/>
            <person name="Johnson S.L."/>
            <person name="Koroleva G.I."/>
            <person name="Ladner J.T."/>
            <person name="Lo C.-C."/>
            <person name="Minogue T.D."/>
            <person name="Munk C."/>
            <person name="Palacios G.F."/>
            <person name="Redden C.L."/>
            <person name="Rosenzweig C.N."/>
            <person name="Scholz M.B."/>
            <person name="Teshima H."/>
            <person name="Xu Y."/>
        </authorList>
    </citation>
    <scope>NUCLEOTIDE SEQUENCE [LARGE SCALE GENOMIC DNA]</scope>
    <source>
        <strain evidence="2 3">DDS 22E-1</strain>
    </source>
</reference>
<dbReference type="Proteomes" id="UP000029413">
    <property type="component" value="Chromosome 1"/>
</dbReference>
<proteinExistence type="predicted"/>
<dbReference type="EMBL" id="CP007783">
    <property type="protein sequence ID" value="AIO32304.1"/>
    <property type="molecule type" value="Genomic_DNA"/>
</dbReference>
<dbReference type="InterPro" id="IPR029068">
    <property type="entry name" value="Glyas_Bleomycin-R_OHBP_Dase"/>
</dbReference>
<protein>
    <submittedName>
        <fullName evidence="2">Glyoxalase/Bleomycin resistance /Dioxygenase superfamily protein</fullName>
    </submittedName>
</protein>
<dbReference type="SUPFAM" id="SSF54593">
    <property type="entry name" value="Glyoxalase/Bleomycin resistance protein/Dihydroxybiphenyl dioxygenase"/>
    <property type="match status" value="1"/>
</dbReference>
<name>A0AAN0RR63_9BURK</name>
<dbReference type="PROSITE" id="PS51819">
    <property type="entry name" value="VOC"/>
    <property type="match status" value="1"/>
</dbReference>
<feature type="domain" description="VOC" evidence="1">
    <location>
        <begin position="26"/>
        <end position="144"/>
    </location>
</feature>
<dbReference type="Pfam" id="PF00903">
    <property type="entry name" value="Glyoxalase"/>
    <property type="match status" value="1"/>
</dbReference>
<dbReference type="InterPro" id="IPR037523">
    <property type="entry name" value="VOC_core"/>
</dbReference>
<evidence type="ECO:0000313" key="3">
    <source>
        <dbReference type="Proteomes" id="UP000029413"/>
    </source>
</evidence>
<dbReference type="AlphaFoldDB" id="A0AAN0RR63"/>
<dbReference type="Gene3D" id="3.10.180.10">
    <property type="entry name" value="2,3-Dihydroxybiphenyl 1,2-Dioxygenase, domain 1"/>
    <property type="match status" value="1"/>
</dbReference>